<dbReference type="OrthoDB" id="10664909at2759"/>
<feature type="region of interest" description="Disordered" evidence="1">
    <location>
        <begin position="953"/>
        <end position="1003"/>
    </location>
</feature>
<feature type="compositionally biased region" description="Basic and acidic residues" evidence="1">
    <location>
        <begin position="98"/>
        <end position="110"/>
    </location>
</feature>
<feature type="region of interest" description="Disordered" evidence="1">
    <location>
        <begin position="802"/>
        <end position="857"/>
    </location>
</feature>
<feature type="compositionally biased region" description="Basic and acidic residues" evidence="1">
    <location>
        <begin position="993"/>
        <end position="1003"/>
    </location>
</feature>
<feature type="compositionally biased region" description="Basic and acidic residues" evidence="1">
    <location>
        <begin position="139"/>
        <end position="148"/>
    </location>
</feature>
<dbReference type="Proteomes" id="UP000247409">
    <property type="component" value="Unassembled WGS sequence"/>
</dbReference>
<feature type="region of interest" description="Disordered" evidence="1">
    <location>
        <begin position="87"/>
        <end position="199"/>
    </location>
</feature>
<feature type="region of interest" description="Disordered" evidence="1">
    <location>
        <begin position="1"/>
        <end position="32"/>
    </location>
</feature>
<reference evidence="2 3" key="1">
    <citation type="journal article" date="2018" name="Mol. Biol. Evol.">
        <title>Analysis of the draft genome of the red seaweed Gracilariopsis chorda provides insights into genome size evolution in Rhodophyta.</title>
        <authorList>
            <person name="Lee J."/>
            <person name="Yang E.C."/>
            <person name="Graf L."/>
            <person name="Yang J.H."/>
            <person name="Qiu H."/>
            <person name="Zel Zion U."/>
            <person name="Chan C.X."/>
            <person name="Stephens T.G."/>
            <person name="Weber A.P.M."/>
            <person name="Boo G.H."/>
            <person name="Boo S.M."/>
            <person name="Kim K.M."/>
            <person name="Shin Y."/>
            <person name="Jung M."/>
            <person name="Lee S.J."/>
            <person name="Yim H.S."/>
            <person name="Lee J.H."/>
            <person name="Bhattacharya D."/>
            <person name="Yoon H.S."/>
        </authorList>
    </citation>
    <scope>NUCLEOTIDE SEQUENCE [LARGE SCALE GENOMIC DNA]</scope>
    <source>
        <strain evidence="2 3">SKKU-2015</strain>
        <tissue evidence="2">Whole body</tissue>
    </source>
</reference>
<dbReference type="AlphaFoldDB" id="A0A2V3IW43"/>
<comment type="caution">
    <text evidence="2">The sequence shown here is derived from an EMBL/GenBank/DDBJ whole genome shotgun (WGS) entry which is preliminary data.</text>
</comment>
<evidence type="ECO:0000313" key="2">
    <source>
        <dbReference type="EMBL" id="PXF46305.1"/>
    </source>
</evidence>
<feature type="region of interest" description="Disordered" evidence="1">
    <location>
        <begin position="604"/>
        <end position="625"/>
    </location>
</feature>
<feature type="compositionally biased region" description="Polar residues" evidence="1">
    <location>
        <begin position="978"/>
        <end position="987"/>
    </location>
</feature>
<feature type="compositionally biased region" description="Polar residues" evidence="1">
    <location>
        <begin position="802"/>
        <end position="825"/>
    </location>
</feature>
<accession>A0A2V3IW43</accession>
<keyword evidence="3" id="KW-1185">Reference proteome</keyword>
<feature type="compositionally biased region" description="Polar residues" evidence="1">
    <location>
        <begin position="606"/>
        <end position="625"/>
    </location>
</feature>
<dbReference type="EMBL" id="NBIV01000041">
    <property type="protein sequence ID" value="PXF46305.1"/>
    <property type="molecule type" value="Genomic_DNA"/>
</dbReference>
<evidence type="ECO:0000256" key="1">
    <source>
        <dbReference type="SAM" id="MobiDB-lite"/>
    </source>
</evidence>
<evidence type="ECO:0000313" key="3">
    <source>
        <dbReference type="Proteomes" id="UP000247409"/>
    </source>
</evidence>
<proteinExistence type="predicted"/>
<protein>
    <submittedName>
        <fullName evidence="2">Uncharacterized protein</fullName>
    </submittedName>
</protein>
<gene>
    <name evidence="2" type="ORF">BWQ96_03961</name>
</gene>
<organism evidence="2 3">
    <name type="scientific">Gracilariopsis chorda</name>
    <dbReference type="NCBI Taxonomy" id="448386"/>
    <lineage>
        <taxon>Eukaryota</taxon>
        <taxon>Rhodophyta</taxon>
        <taxon>Florideophyceae</taxon>
        <taxon>Rhodymeniophycidae</taxon>
        <taxon>Gracilariales</taxon>
        <taxon>Gracilariaceae</taxon>
        <taxon>Gracilariopsis</taxon>
    </lineage>
</organism>
<feature type="compositionally biased region" description="Basic and acidic residues" evidence="1">
    <location>
        <begin position="826"/>
        <end position="837"/>
    </location>
</feature>
<name>A0A2V3IW43_9FLOR</name>
<sequence length="1032" mass="116302">MQRHPEGCDPSSYHTYSSHRKPATTRERARNRASWDPALITLPGMQTALRELERLGPSLYRGTIPRHNMDRLAHDLTSILLTHVNQIRTQSKRPSPTEPKREGVGDDVRSSRIQSLGSKEDRDQPAGRYRLRRGAPSRDPTDEREKGVRQRNSLQHDIQDNARPRRRRRSAYYDDYSESEADEQFRRSQRPRRTKEIRENLNDDLAYEYIAEAARQEEDRRRRESEEAQKAKVAAEAVQSSDESEEEIFLKVVRPKPYVRERTLESDYASLTPISTERDDDTDTEMYRKWNARRVRKPAYAYGAQESSIRELCSIFPLGRKNRLVSDMLVNISLMRRSAAYGQRAIVNSSVLQRLPRIPSRCIVPGGWNVRDVELTHGFRSSSAKAESINRDLNRQHVLPAPNQGSIASSEKVLNDKGHAPQQAGPLPSSNRSLKEVSRNALFARRRPPMASLNGVGSGQGSGLLNAESGGFPHAALTSTQSPVNPGAFTTGHLGGVNKISVDNHLPLDRSNPLRLTSGAVEGAGNLQLAPSLQQSSDINQTQLHPSSGHGIARGTTGVMERQMQNRSTQLLPYGTVRGAHMDQSQLVGTPSANQIHRSATYGYHQGTQQSKTQLGRATGQISRSNVRLSHPHPQHYATELQGSQILASDQHTNYQRQMQNLLSQEQNRILESYRQRSLQQQQRQQMFQTQQYGHVDRRLSGQQRQTQVLSTPQLTEEGRVYQHLLQQQQSQMQSSRAQLLHEQAVQAMRQQIQLQNLHQQRNLQYPMQFPQNQAVAMRNNHVQTFQPSPHIRQGTVQPNLERVSQPQSLARVSDQTHQTKNAVNSKKERNSSEKRIPQTQRISSPAREHSVPSRTVPEIPIEMPEIGTEMEMNVLPDARVSSHSGPSPVEATQAPALAKIQSPATKRTVSAGNASYARAVHSRTADSGNITSSQEKNGVQISLASTPLKGINRRQWPATSRSAGLKNGYGGSERSGAESQQMSPTIGQLRDQMQERQRQYEEAYKKHYELQLKKVMEEFGKKNGDRHEPNK</sequence>